<keyword evidence="2" id="KW-1185">Reference proteome</keyword>
<accession>A0ACA9N4K9</accession>
<evidence type="ECO:0000313" key="2">
    <source>
        <dbReference type="Proteomes" id="UP000789525"/>
    </source>
</evidence>
<reference evidence="1" key="1">
    <citation type="submission" date="2021-06" db="EMBL/GenBank/DDBJ databases">
        <authorList>
            <person name="Kallberg Y."/>
            <person name="Tangrot J."/>
            <person name="Rosling A."/>
        </authorList>
    </citation>
    <scope>NUCLEOTIDE SEQUENCE</scope>
    <source>
        <strain evidence="1">CL356</strain>
    </source>
</reference>
<comment type="caution">
    <text evidence="1">The sequence shown here is derived from an EMBL/GenBank/DDBJ whole genome shotgun (WGS) entry which is preliminary data.</text>
</comment>
<organism evidence="1 2">
    <name type="scientific">Acaulospora colombiana</name>
    <dbReference type="NCBI Taxonomy" id="27376"/>
    <lineage>
        <taxon>Eukaryota</taxon>
        <taxon>Fungi</taxon>
        <taxon>Fungi incertae sedis</taxon>
        <taxon>Mucoromycota</taxon>
        <taxon>Glomeromycotina</taxon>
        <taxon>Glomeromycetes</taxon>
        <taxon>Diversisporales</taxon>
        <taxon>Acaulosporaceae</taxon>
        <taxon>Acaulospora</taxon>
    </lineage>
</organism>
<name>A0ACA9N4K9_9GLOM</name>
<protein>
    <submittedName>
        <fullName evidence="1">14916_t:CDS:1</fullName>
    </submittedName>
</protein>
<evidence type="ECO:0000313" key="1">
    <source>
        <dbReference type="EMBL" id="CAG8634497.1"/>
    </source>
</evidence>
<sequence length="344" mass="39258">MSGSSDLFNRLADETILDIMSHLYLDSFEEFGKKPLNESIWHLTLCSKRLWRLGMEPLYSCIRVTKPCHVNGILSFLMKTPAYGNFVKKLEVECYYEDEDEVEDTNGQNTLYMDGDNPFIKDGESYTDVLLALVNVAKHHGLSKTFISAIQSGKNWARVLLLIHLLPSLEELIITPDDLPLYATCLSRLFHQGRVFSKLRSYTRRYYDTEGSFAAQTLIPIFLHPSVIEIQAHSAAMWDDGALDWQWLLPFGVQIEALYGNSNVETLELWRSRIDGDKFATLLRLPRALKRLVYVDEIAVSSDFCSKDSFEKALHLTSQTLEVLSVCWDADTAYIHELLVVKTG</sequence>
<dbReference type="EMBL" id="CAJVPT010018478">
    <property type="protein sequence ID" value="CAG8634497.1"/>
    <property type="molecule type" value="Genomic_DNA"/>
</dbReference>
<gene>
    <name evidence="1" type="ORF">ACOLOM_LOCUS7746</name>
</gene>
<proteinExistence type="predicted"/>
<dbReference type="Proteomes" id="UP000789525">
    <property type="component" value="Unassembled WGS sequence"/>
</dbReference>